<keyword evidence="3" id="KW-0862">Zinc</keyword>
<feature type="domain" description="FLYWCH-type" evidence="4">
    <location>
        <begin position="25"/>
        <end position="84"/>
    </location>
</feature>
<organism evidence="6">
    <name type="scientific">Spodoptera frugiperda</name>
    <name type="common">Fall armyworm</name>
    <dbReference type="NCBI Taxonomy" id="7108"/>
    <lineage>
        <taxon>Eukaryota</taxon>
        <taxon>Metazoa</taxon>
        <taxon>Ecdysozoa</taxon>
        <taxon>Arthropoda</taxon>
        <taxon>Hexapoda</taxon>
        <taxon>Insecta</taxon>
        <taxon>Pterygota</taxon>
        <taxon>Neoptera</taxon>
        <taxon>Endopterygota</taxon>
        <taxon>Lepidoptera</taxon>
        <taxon>Glossata</taxon>
        <taxon>Ditrysia</taxon>
        <taxon>Noctuoidea</taxon>
        <taxon>Noctuidae</taxon>
        <taxon>Amphipyrinae</taxon>
        <taxon>Spodoptera</taxon>
    </lineage>
</organism>
<dbReference type="Pfam" id="PF04500">
    <property type="entry name" value="FLYWCH"/>
    <property type="match status" value="1"/>
</dbReference>
<dbReference type="EMBL" id="ODYU01000134">
    <property type="protein sequence ID" value="SOQ34401.1"/>
    <property type="molecule type" value="Genomic_DNA"/>
</dbReference>
<dbReference type="GO" id="GO:0008270">
    <property type="term" value="F:zinc ion binding"/>
    <property type="evidence" value="ECO:0007669"/>
    <property type="project" value="UniProtKB-KW"/>
</dbReference>
<dbReference type="AlphaFoldDB" id="A0A2H1V0R3"/>
<evidence type="ECO:0000256" key="3">
    <source>
        <dbReference type="ARBA" id="ARBA00022833"/>
    </source>
</evidence>
<keyword evidence="1" id="KW-0479">Metal-binding</keyword>
<evidence type="ECO:0000313" key="6">
    <source>
        <dbReference type="EMBL" id="SOQ34401.1"/>
    </source>
</evidence>
<dbReference type="InterPro" id="IPR007588">
    <property type="entry name" value="Znf_FLYWCH"/>
</dbReference>
<evidence type="ECO:0000256" key="1">
    <source>
        <dbReference type="ARBA" id="ARBA00022723"/>
    </source>
</evidence>
<dbReference type="PANTHER" id="PTHR46599">
    <property type="entry name" value="PIGGYBAC TRANSPOSABLE ELEMENT-DERIVED PROTEIN 4"/>
    <property type="match status" value="1"/>
</dbReference>
<gene>
    <name evidence="6" type="ORF">SFRICE_016432</name>
</gene>
<keyword evidence="2" id="KW-0863">Zinc-finger</keyword>
<feature type="domain" description="PiggyBac transposable element-derived protein" evidence="5">
    <location>
        <begin position="219"/>
        <end position="572"/>
    </location>
</feature>
<name>A0A2H1V0R3_SPOFR</name>
<dbReference type="InterPro" id="IPR029526">
    <property type="entry name" value="PGBD"/>
</dbReference>
<accession>A0A2H1V0R3</accession>
<protein>
    <submittedName>
        <fullName evidence="6">SFRICE_016432</fullName>
    </submittedName>
</protein>
<proteinExistence type="predicted"/>
<evidence type="ECO:0000259" key="4">
    <source>
        <dbReference type="Pfam" id="PF04500"/>
    </source>
</evidence>
<dbReference type="PANTHER" id="PTHR46599:SF6">
    <property type="entry name" value="DUAL SPECIFICITY PHOSPHATASE 26"/>
    <property type="match status" value="1"/>
</dbReference>
<dbReference type="Gene3D" id="2.20.25.240">
    <property type="match status" value="1"/>
</dbReference>
<dbReference type="Pfam" id="PF13843">
    <property type="entry name" value="DDE_Tnp_1_7"/>
    <property type="match status" value="1"/>
</dbReference>
<evidence type="ECO:0000259" key="5">
    <source>
        <dbReference type="Pfam" id="PF13843"/>
    </source>
</evidence>
<evidence type="ECO:0000256" key="2">
    <source>
        <dbReference type="ARBA" id="ARBA00022771"/>
    </source>
</evidence>
<sequence>MEKGLLHRKTELETCCLCNPHEPFFIETKGGGRVMVYHGYKFNRHRRTGPKTRWFCNKHHHLGCRAALYTIDDIIVRVNDKHNHRLVQSNIKVKLEILKSDDILVILNAEEQVGSASENEDSQVEDNVLNEDHNSYVTNEVDPLQDFTATKKEPHSESLSTHSGSDALEQLYNVPGNILRGNDGHEWLTTKIQTSQMTPVVKDTHKSGSPSSTCENILDPVLIFNQFITDEIIAEIVKWTNVEMSFKRQNKRKIPATERDTTDLEIRALIGILVLTAAMKDNHLSVDELFDTTLSGTRYISVMSKQRFEFLVRCLRMDDKSLRPTLRPNDLFIPMRNVWDLFIKQCRINYVPGSEVTIDEQMVGFKGICPFKMYIPNKTVKYGIKFPMMCDAATKYMIDAEPYIGSRTNTGGMPLGEYYVKKLSTSIHGSNRNVTCDNWFTSVPLAKNLIEEPYKLTVVGAMRSDKLEIPDKMKNSKSRPIGSTVSVYDGPLTLVSYKPSSGKMIYLLSSCDESKMINNSSGQPDIYNFYNQTKTAVETFDRLCSAMSCSRKTNRWPTAVFYGILNMAFVNSAIIYIQNMLNTNQKPLSRREFMKKLSADLTKPWMETRVEVTTLKRSVREHISLILDKPLSLDNDTEDESEPKKRKYCSFCSYKKKRMSKLICCKCKKSVCGEHKVILCLKCLK</sequence>
<reference evidence="6" key="1">
    <citation type="submission" date="2016-07" db="EMBL/GenBank/DDBJ databases">
        <authorList>
            <person name="Bretaudeau A."/>
        </authorList>
    </citation>
    <scope>NUCLEOTIDE SEQUENCE</scope>
    <source>
        <strain evidence="6">Rice</strain>
        <tissue evidence="6">Whole body</tissue>
    </source>
</reference>